<accession>A0A6A5SH42</accession>
<reference evidence="1" key="1">
    <citation type="journal article" date="2020" name="Stud. Mycol.">
        <title>101 Dothideomycetes genomes: a test case for predicting lifestyles and emergence of pathogens.</title>
        <authorList>
            <person name="Haridas S."/>
            <person name="Albert R."/>
            <person name="Binder M."/>
            <person name="Bloem J."/>
            <person name="Labutti K."/>
            <person name="Salamov A."/>
            <person name="Andreopoulos B."/>
            <person name="Baker S."/>
            <person name="Barry K."/>
            <person name="Bills G."/>
            <person name="Bluhm B."/>
            <person name="Cannon C."/>
            <person name="Castanera R."/>
            <person name="Culley D."/>
            <person name="Daum C."/>
            <person name="Ezra D."/>
            <person name="Gonzalez J."/>
            <person name="Henrissat B."/>
            <person name="Kuo A."/>
            <person name="Liang C."/>
            <person name="Lipzen A."/>
            <person name="Lutzoni F."/>
            <person name="Magnuson J."/>
            <person name="Mondo S."/>
            <person name="Nolan M."/>
            <person name="Ohm R."/>
            <person name="Pangilinan J."/>
            <person name="Park H.-J."/>
            <person name="Ramirez L."/>
            <person name="Alfaro M."/>
            <person name="Sun H."/>
            <person name="Tritt A."/>
            <person name="Yoshinaga Y."/>
            <person name="Zwiers L.-H."/>
            <person name="Turgeon B."/>
            <person name="Goodwin S."/>
            <person name="Spatafora J."/>
            <person name="Crous P."/>
            <person name="Grigoriev I."/>
        </authorList>
    </citation>
    <scope>NUCLEOTIDE SEQUENCE</scope>
    <source>
        <strain evidence="1">CBS 161.51</strain>
    </source>
</reference>
<dbReference type="EMBL" id="ML976071">
    <property type="protein sequence ID" value="KAF1939965.1"/>
    <property type="molecule type" value="Genomic_DNA"/>
</dbReference>
<dbReference type="Proteomes" id="UP000800038">
    <property type="component" value="Unassembled WGS sequence"/>
</dbReference>
<keyword evidence="2" id="KW-1185">Reference proteome</keyword>
<name>A0A6A5SH42_9PLEO</name>
<evidence type="ECO:0000313" key="2">
    <source>
        <dbReference type="Proteomes" id="UP000800038"/>
    </source>
</evidence>
<dbReference type="AlphaFoldDB" id="A0A6A5SH42"/>
<protein>
    <submittedName>
        <fullName evidence="1">Uncharacterized protein</fullName>
    </submittedName>
</protein>
<organism evidence="1 2">
    <name type="scientific">Clathrospora elynae</name>
    <dbReference type="NCBI Taxonomy" id="706981"/>
    <lineage>
        <taxon>Eukaryota</taxon>
        <taxon>Fungi</taxon>
        <taxon>Dikarya</taxon>
        <taxon>Ascomycota</taxon>
        <taxon>Pezizomycotina</taxon>
        <taxon>Dothideomycetes</taxon>
        <taxon>Pleosporomycetidae</taxon>
        <taxon>Pleosporales</taxon>
        <taxon>Diademaceae</taxon>
        <taxon>Clathrospora</taxon>
    </lineage>
</organism>
<proteinExistence type="predicted"/>
<sequence length="223" mass="25683">MPKSTRVMNNYRLDGDQRYAQLPRRPKPLRVCRQYNPIPFSKRPPIMDRLLPRTRNYLYLLPPTTRPKMMPESPGQPVYLEHLSTLTTDTHVKAACKPRRDFINPHLLHRRSWLQSKEGFGRKHVVGHGLHASVHPMMLSQMTTPIIVILPVPHHTKLDLFKSAFSSALSACKVSCLTICVKRPRTRRNARPPSSLISSTSRRLTMSRNVCTRRWPSSLKGPK</sequence>
<gene>
    <name evidence="1" type="ORF">EJ02DRAFT_456415</name>
</gene>
<evidence type="ECO:0000313" key="1">
    <source>
        <dbReference type="EMBL" id="KAF1939965.1"/>
    </source>
</evidence>